<dbReference type="AlphaFoldDB" id="A0A0E9RPS5"/>
<accession>A0A0E9RPS5</accession>
<reference evidence="1" key="1">
    <citation type="submission" date="2014-11" db="EMBL/GenBank/DDBJ databases">
        <authorList>
            <person name="Amaro Gonzalez C."/>
        </authorList>
    </citation>
    <scope>NUCLEOTIDE SEQUENCE</scope>
</reference>
<reference evidence="1" key="2">
    <citation type="journal article" date="2015" name="Fish Shellfish Immunol.">
        <title>Early steps in the European eel (Anguilla anguilla)-Vibrio vulnificus interaction in the gills: Role of the RtxA13 toxin.</title>
        <authorList>
            <person name="Callol A."/>
            <person name="Pajuelo D."/>
            <person name="Ebbesson L."/>
            <person name="Teles M."/>
            <person name="MacKenzie S."/>
            <person name="Amaro C."/>
        </authorList>
    </citation>
    <scope>NUCLEOTIDE SEQUENCE</scope>
</reference>
<sequence>MTPFLICICSTRMVSICLF</sequence>
<evidence type="ECO:0000313" key="1">
    <source>
        <dbReference type="EMBL" id="JAH31176.1"/>
    </source>
</evidence>
<name>A0A0E9RPS5_ANGAN</name>
<proteinExistence type="predicted"/>
<organism evidence="1">
    <name type="scientific">Anguilla anguilla</name>
    <name type="common">European freshwater eel</name>
    <name type="synonym">Muraena anguilla</name>
    <dbReference type="NCBI Taxonomy" id="7936"/>
    <lineage>
        <taxon>Eukaryota</taxon>
        <taxon>Metazoa</taxon>
        <taxon>Chordata</taxon>
        <taxon>Craniata</taxon>
        <taxon>Vertebrata</taxon>
        <taxon>Euteleostomi</taxon>
        <taxon>Actinopterygii</taxon>
        <taxon>Neopterygii</taxon>
        <taxon>Teleostei</taxon>
        <taxon>Anguilliformes</taxon>
        <taxon>Anguillidae</taxon>
        <taxon>Anguilla</taxon>
    </lineage>
</organism>
<dbReference type="EMBL" id="GBXM01077401">
    <property type="protein sequence ID" value="JAH31176.1"/>
    <property type="molecule type" value="Transcribed_RNA"/>
</dbReference>
<protein>
    <submittedName>
        <fullName evidence="1">Uncharacterized protein</fullName>
    </submittedName>
</protein>